<dbReference type="CDD" id="cd04301">
    <property type="entry name" value="NAT_SF"/>
    <property type="match status" value="1"/>
</dbReference>
<dbReference type="PANTHER" id="PTHR10545:SF29">
    <property type="entry name" value="GH14572P-RELATED"/>
    <property type="match status" value="1"/>
</dbReference>
<proteinExistence type="predicted"/>
<dbReference type="PROSITE" id="PS51186">
    <property type="entry name" value="GNAT"/>
    <property type="match status" value="1"/>
</dbReference>
<dbReference type="InterPro" id="IPR016181">
    <property type="entry name" value="Acyl_CoA_acyltransferase"/>
</dbReference>
<dbReference type="SUPFAM" id="SSF55729">
    <property type="entry name" value="Acyl-CoA N-acyltransferases (Nat)"/>
    <property type="match status" value="1"/>
</dbReference>
<evidence type="ECO:0000313" key="5">
    <source>
        <dbReference type="Proteomes" id="UP000009296"/>
    </source>
</evidence>
<dbReference type="STRING" id="647113.Metok_0009"/>
<keyword evidence="1" id="KW-0808">Transferase</keyword>
<keyword evidence="5" id="KW-1185">Reference proteome</keyword>
<reference evidence="4" key="1">
    <citation type="submission" date="2011-05" db="EMBL/GenBank/DDBJ databases">
        <title>Complete sequence of chromosome of Methanothermococcus okinawensis IH1.</title>
        <authorList>
            <consortium name="US DOE Joint Genome Institute"/>
            <person name="Lucas S."/>
            <person name="Han J."/>
            <person name="Lapidus A."/>
            <person name="Cheng J.-F."/>
            <person name="Goodwin L."/>
            <person name="Pitluck S."/>
            <person name="Peters L."/>
            <person name="Mikhailova N."/>
            <person name="Held B."/>
            <person name="Han C."/>
            <person name="Tapia R."/>
            <person name="Land M."/>
            <person name="Hauser L."/>
            <person name="Kyrpides N."/>
            <person name="Ivanova N."/>
            <person name="Pagani I."/>
            <person name="Sieprawska-Lupa M."/>
            <person name="Takai K."/>
            <person name="Miyazaki J."/>
            <person name="Whitman W."/>
            <person name="Woyke T."/>
        </authorList>
    </citation>
    <scope>NUCLEOTIDE SEQUENCE</scope>
    <source>
        <strain evidence="4">IH1</strain>
    </source>
</reference>
<dbReference type="InterPro" id="IPR051016">
    <property type="entry name" value="Diverse_Substrate_AcTransf"/>
</dbReference>
<dbReference type="PANTHER" id="PTHR10545">
    <property type="entry name" value="DIAMINE N-ACETYLTRANSFERASE"/>
    <property type="match status" value="1"/>
</dbReference>
<keyword evidence="2" id="KW-0012">Acyltransferase</keyword>
<dbReference type="Pfam" id="PF00583">
    <property type="entry name" value="Acetyltransf_1"/>
    <property type="match status" value="1"/>
</dbReference>
<dbReference type="HOGENOM" id="CLU_013985_34_9_2"/>
<accession>F8AMG7</accession>
<feature type="domain" description="N-acetyltransferase" evidence="3">
    <location>
        <begin position="33"/>
        <end position="178"/>
    </location>
</feature>
<organism evidence="4 5">
    <name type="scientific">Methanothermococcus okinawensis (strain DSM 14208 / JCM 11175 / IH1)</name>
    <dbReference type="NCBI Taxonomy" id="647113"/>
    <lineage>
        <taxon>Archaea</taxon>
        <taxon>Methanobacteriati</taxon>
        <taxon>Methanobacteriota</taxon>
        <taxon>Methanomada group</taxon>
        <taxon>Methanococci</taxon>
        <taxon>Methanococcales</taxon>
        <taxon>Methanococcaceae</taxon>
        <taxon>Methanothermococcus</taxon>
    </lineage>
</organism>
<evidence type="ECO:0000256" key="1">
    <source>
        <dbReference type="ARBA" id="ARBA00022679"/>
    </source>
</evidence>
<dbReference type="InterPro" id="IPR000182">
    <property type="entry name" value="GNAT_dom"/>
</dbReference>
<dbReference type="KEGG" id="mok:Metok_0009"/>
<evidence type="ECO:0000259" key="3">
    <source>
        <dbReference type="PROSITE" id="PS51186"/>
    </source>
</evidence>
<sequence>MGFLFLYLLDKNKNKILINKKIKNGKMIDKRKIIVKTAKEEDIPHMVKLLKELFEIEKDFKPNEEKQKNGLNLLLNSKNAKIFVAKYNNLVVGMCSIQLLISTAEGGKVGILEDLIVDKNFRGEGIGSRLLSEVEKYCKENNITRLTLLADKDNTKAIKFYNSKNWRFTNLIVLRKFI</sequence>
<dbReference type="Proteomes" id="UP000009296">
    <property type="component" value="Chromosome"/>
</dbReference>
<gene>
    <name evidence="4" type="ordered locus">Metok_0009</name>
</gene>
<name>F8AMG7_METOI</name>
<protein>
    <submittedName>
        <fullName evidence="4">GCN5-related N-acetyltransferase</fullName>
    </submittedName>
</protein>
<evidence type="ECO:0000313" key="4">
    <source>
        <dbReference type="EMBL" id="AEH06007.1"/>
    </source>
</evidence>
<dbReference type="GO" id="GO:0008080">
    <property type="term" value="F:N-acetyltransferase activity"/>
    <property type="evidence" value="ECO:0007669"/>
    <property type="project" value="TreeGrafter"/>
</dbReference>
<dbReference type="EMBL" id="CP002792">
    <property type="protein sequence ID" value="AEH06007.1"/>
    <property type="molecule type" value="Genomic_DNA"/>
</dbReference>
<dbReference type="eggNOG" id="arCOG00826">
    <property type="taxonomic scope" value="Archaea"/>
</dbReference>
<dbReference type="AlphaFoldDB" id="F8AMG7"/>
<evidence type="ECO:0000256" key="2">
    <source>
        <dbReference type="ARBA" id="ARBA00023315"/>
    </source>
</evidence>
<dbReference type="Gene3D" id="3.40.630.30">
    <property type="match status" value="1"/>
</dbReference>